<evidence type="ECO:0000313" key="2">
    <source>
        <dbReference type="Proteomes" id="UP001610334"/>
    </source>
</evidence>
<accession>A0ABR4HDX4</accession>
<evidence type="ECO:0000313" key="1">
    <source>
        <dbReference type="EMBL" id="KAL2813611.1"/>
    </source>
</evidence>
<dbReference type="EMBL" id="JBFXLT010000039">
    <property type="protein sequence ID" value="KAL2813611.1"/>
    <property type="molecule type" value="Genomic_DNA"/>
</dbReference>
<reference evidence="1 2" key="1">
    <citation type="submission" date="2024-07" db="EMBL/GenBank/DDBJ databases">
        <title>Section-level genome sequencing and comparative genomics of Aspergillus sections Usti and Cavernicolus.</title>
        <authorList>
            <consortium name="Lawrence Berkeley National Laboratory"/>
            <person name="Nybo J.L."/>
            <person name="Vesth T.C."/>
            <person name="Theobald S."/>
            <person name="Frisvad J.C."/>
            <person name="Larsen T.O."/>
            <person name="Kjaerboelling I."/>
            <person name="Rothschild-Mancinelli K."/>
            <person name="Lyhne E.K."/>
            <person name="Kogle M.E."/>
            <person name="Barry K."/>
            <person name="Clum A."/>
            <person name="Na H."/>
            <person name="Ledsgaard L."/>
            <person name="Lin J."/>
            <person name="Lipzen A."/>
            <person name="Kuo A."/>
            <person name="Riley R."/>
            <person name="Mondo S."/>
            <person name="Labutti K."/>
            <person name="Haridas S."/>
            <person name="Pangalinan J."/>
            <person name="Salamov A.A."/>
            <person name="Simmons B.A."/>
            <person name="Magnuson J.K."/>
            <person name="Chen J."/>
            <person name="Drula E."/>
            <person name="Henrissat B."/>
            <person name="Wiebenga A."/>
            <person name="Lubbers R.J."/>
            <person name="Gomes A.C."/>
            <person name="Makela M.R."/>
            <person name="Stajich J."/>
            <person name="Grigoriev I.V."/>
            <person name="Mortensen U.H."/>
            <person name="De Vries R.P."/>
            <person name="Baker S.E."/>
            <person name="Andersen M.R."/>
        </authorList>
    </citation>
    <scope>NUCLEOTIDE SEQUENCE [LARGE SCALE GENOMIC DNA]</scope>
    <source>
        <strain evidence="1 2">CBS 588.65</strain>
    </source>
</reference>
<name>A0ABR4HDX4_9EURO</name>
<comment type="caution">
    <text evidence="1">The sequence shown here is derived from an EMBL/GenBank/DDBJ whole genome shotgun (WGS) entry which is preliminary data.</text>
</comment>
<sequence length="139" mass="15719">MEPLDDSLFSLSDFDFSDDDASPEQNGTFNEPLAPPPILTYDDKDIAIFEIRLWARDHLYAVAIHRSKKDKEGNNIGVYLRCGHGLLYVPRGQQRQGRTKGTGCPFSVALTYHKADSLWHMNICRSSHNHAPMSPTIYP</sequence>
<dbReference type="Proteomes" id="UP001610334">
    <property type="component" value="Unassembled WGS sequence"/>
</dbReference>
<proteinExistence type="predicted"/>
<evidence type="ECO:0008006" key="3">
    <source>
        <dbReference type="Google" id="ProtNLM"/>
    </source>
</evidence>
<organism evidence="1 2">
    <name type="scientific">Aspergillus granulosus</name>
    <dbReference type="NCBI Taxonomy" id="176169"/>
    <lineage>
        <taxon>Eukaryota</taxon>
        <taxon>Fungi</taxon>
        <taxon>Dikarya</taxon>
        <taxon>Ascomycota</taxon>
        <taxon>Pezizomycotina</taxon>
        <taxon>Eurotiomycetes</taxon>
        <taxon>Eurotiomycetidae</taxon>
        <taxon>Eurotiales</taxon>
        <taxon>Aspergillaceae</taxon>
        <taxon>Aspergillus</taxon>
        <taxon>Aspergillus subgen. Nidulantes</taxon>
    </lineage>
</organism>
<protein>
    <recommendedName>
        <fullName evidence="3">FAR1 domain-containing protein</fullName>
    </recommendedName>
</protein>
<gene>
    <name evidence="1" type="ORF">BJX63DRAFT_217069</name>
</gene>
<keyword evidence="2" id="KW-1185">Reference proteome</keyword>